<evidence type="ECO:0008006" key="5">
    <source>
        <dbReference type="Google" id="ProtNLM"/>
    </source>
</evidence>
<dbReference type="OrthoDB" id="276323at2759"/>
<keyword evidence="4" id="KW-1185">Reference proteome</keyword>
<protein>
    <recommendedName>
        <fullName evidence="5">T-complex protein 11-like protein 1</fullName>
    </recommendedName>
</protein>
<feature type="region of interest" description="Disordered" evidence="2">
    <location>
        <begin position="293"/>
        <end position="318"/>
    </location>
</feature>
<name>A0A2T7P5S4_POMCA</name>
<evidence type="ECO:0000313" key="4">
    <source>
        <dbReference type="Proteomes" id="UP000245119"/>
    </source>
</evidence>
<reference evidence="3 4" key="1">
    <citation type="submission" date="2018-04" db="EMBL/GenBank/DDBJ databases">
        <title>The genome of golden apple snail Pomacea canaliculata provides insight into stress tolerance and invasive adaptation.</title>
        <authorList>
            <person name="Liu C."/>
            <person name="Liu B."/>
            <person name="Ren Y."/>
            <person name="Zhang Y."/>
            <person name="Wang H."/>
            <person name="Li S."/>
            <person name="Jiang F."/>
            <person name="Yin L."/>
            <person name="Zhang G."/>
            <person name="Qian W."/>
            <person name="Fan W."/>
        </authorList>
    </citation>
    <scope>NUCLEOTIDE SEQUENCE [LARGE SCALE GENOMIC DNA]</scope>
    <source>
        <strain evidence="3">SZHN2017</strain>
        <tissue evidence="3">Muscle</tissue>
    </source>
</reference>
<feature type="compositionally biased region" description="Basic and acidic residues" evidence="2">
    <location>
        <begin position="1"/>
        <end position="24"/>
    </location>
</feature>
<gene>
    <name evidence="3" type="ORF">C0Q70_11370</name>
</gene>
<evidence type="ECO:0000256" key="2">
    <source>
        <dbReference type="SAM" id="MobiDB-lite"/>
    </source>
</evidence>
<dbReference type="PANTHER" id="PTHR12832:SF11">
    <property type="entry name" value="LD23868P"/>
    <property type="match status" value="1"/>
</dbReference>
<evidence type="ECO:0000256" key="1">
    <source>
        <dbReference type="ARBA" id="ARBA00010954"/>
    </source>
</evidence>
<organism evidence="3 4">
    <name type="scientific">Pomacea canaliculata</name>
    <name type="common">Golden apple snail</name>
    <dbReference type="NCBI Taxonomy" id="400727"/>
    <lineage>
        <taxon>Eukaryota</taxon>
        <taxon>Metazoa</taxon>
        <taxon>Spiralia</taxon>
        <taxon>Lophotrochozoa</taxon>
        <taxon>Mollusca</taxon>
        <taxon>Gastropoda</taxon>
        <taxon>Caenogastropoda</taxon>
        <taxon>Architaenioglossa</taxon>
        <taxon>Ampullarioidea</taxon>
        <taxon>Ampullariidae</taxon>
        <taxon>Pomacea</taxon>
    </lineage>
</organism>
<dbReference type="AlphaFoldDB" id="A0A2T7P5S4"/>
<feature type="compositionally biased region" description="Low complexity" evidence="2">
    <location>
        <begin position="295"/>
        <end position="318"/>
    </location>
</feature>
<feature type="region of interest" description="Disordered" evidence="2">
    <location>
        <begin position="1"/>
        <end position="52"/>
    </location>
</feature>
<accession>A0A2T7P5S4</accession>
<dbReference type="InterPro" id="IPR008862">
    <property type="entry name" value="Tcp11"/>
</dbReference>
<proteinExistence type="inferred from homology"/>
<comment type="caution">
    <text evidence="3">The sequence shown here is derived from an EMBL/GenBank/DDBJ whole genome shotgun (WGS) entry which is preliminary data.</text>
</comment>
<dbReference type="GO" id="GO:0007165">
    <property type="term" value="P:signal transduction"/>
    <property type="evidence" value="ECO:0007669"/>
    <property type="project" value="TreeGrafter"/>
</dbReference>
<dbReference type="EMBL" id="PZQS01000006">
    <property type="protein sequence ID" value="PVD28775.1"/>
    <property type="molecule type" value="Genomic_DNA"/>
</dbReference>
<dbReference type="PANTHER" id="PTHR12832">
    <property type="entry name" value="TESTIS-SPECIFIC PROTEIN PBS13 T-COMPLEX 11"/>
    <property type="match status" value="1"/>
</dbReference>
<evidence type="ECO:0000313" key="3">
    <source>
        <dbReference type="EMBL" id="PVD28775.1"/>
    </source>
</evidence>
<comment type="similarity">
    <text evidence="1">Belongs to the TCP11 family.</text>
</comment>
<dbReference type="Pfam" id="PF05794">
    <property type="entry name" value="Tcp11"/>
    <property type="match status" value="1"/>
</dbReference>
<dbReference type="Proteomes" id="UP000245119">
    <property type="component" value="Linkage Group LG6"/>
</dbReference>
<dbReference type="OMA" id="CRDEDIN"/>
<sequence>MAEKEENNLDRLNHSSDGDREEKNGQSIPNSETEVEGKKRRTRTPSPKSNPIQAFMVAASPPKFISFDQLMAAANGVKNMSLAHEIAVNNDFQIEKLQPQENSIEKQVRDVMHKAFWDVLEDKLKGDPPDYSHALVLIEEVREMLVSLLLPQHVRLRAQLQEVLDMDLIQQKMENDAFDIFYYANYVVDTMSRLCAPVRDKRVARLRDSKEVVPLFKEIFEVLELMKMDMANFTIQQIRPYLQQQSVEYERKKFNEFLKTQEESGTDGLEITRMWLKRNYDKLLAEEAHCEEQDSAASQASATDSMPSTSSGSRGSKATPAAIMNEAYMETLSWDENNIYPETLLMDRARFFELETKCSLLTNIAAVQLVTYSTVGAPIAGIQTLKQTLKSHVQTLLEGENIDLKETLANVAEQVKKDVNECLVQHGFSQLDEKKSKLLTGQICDLASSGNAVTTLMKRRMTNFIKDSISTRRVDPLKLPPGFSAVETELSQVLGQFMRLISHNRSVFGPHYSAVISQLLERQQDLSPH</sequence>